<gene>
    <name evidence="6" type="ORF">HY912_20900</name>
</gene>
<keyword evidence="2" id="KW-0238">DNA-binding</keyword>
<dbReference type="Pfam" id="PF00027">
    <property type="entry name" value="cNMP_binding"/>
    <property type="match status" value="1"/>
</dbReference>
<dbReference type="PROSITE" id="PS50042">
    <property type="entry name" value="CNMP_BINDING_3"/>
    <property type="match status" value="1"/>
</dbReference>
<evidence type="ECO:0000259" key="5">
    <source>
        <dbReference type="PROSITE" id="PS51063"/>
    </source>
</evidence>
<dbReference type="GO" id="GO:0003700">
    <property type="term" value="F:DNA-binding transcription factor activity"/>
    <property type="evidence" value="ECO:0007669"/>
    <property type="project" value="TreeGrafter"/>
</dbReference>
<keyword evidence="1" id="KW-0805">Transcription regulation</keyword>
<dbReference type="InterPro" id="IPR012318">
    <property type="entry name" value="HTH_CRP"/>
</dbReference>
<dbReference type="InterPro" id="IPR000595">
    <property type="entry name" value="cNMP-bd_dom"/>
</dbReference>
<dbReference type="InterPro" id="IPR014710">
    <property type="entry name" value="RmlC-like_jellyroll"/>
</dbReference>
<dbReference type="InterPro" id="IPR036390">
    <property type="entry name" value="WH_DNA-bd_sf"/>
</dbReference>
<feature type="domain" description="Cyclic nucleotide-binding" evidence="4">
    <location>
        <begin position="1"/>
        <end position="73"/>
    </location>
</feature>
<dbReference type="InterPro" id="IPR036388">
    <property type="entry name" value="WH-like_DNA-bd_sf"/>
</dbReference>
<dbReference type="InterPro" id="IPR050397">
    <property type="entry name" value="Env_Response_Regulators"/>
</dbReference>
<reference evidence="6" key="1">
    <citation type="submission" date="2020-07" db="EMBL/GenBank/DDBJ databases">
        <title>Huge and variable diversity of episymbiotic CPR bacteria and DPANN archaea in groundwater ecosystems.</title>
        <authorList>
            <person name="He C.Y."/>
            <person name="Keren R."/>
            <person name="Whittaker M."/>
            <person name="Farag I.F."/>
            <person name="Doudna J."/>
            <person name="Cate J.H.D."/>
            <person name="Banfield J.F."/>
        </authorList>
    </citation>
    <scope>NUCLEOTIDE SEQUENCE</scope>
    <source>
        <strain evidence="6">NC_groundwater_1664_Pr3_B-0.1um_52_9</strain>
    </source>
</reference>
<keyword evidence="3" id="KW-0804">Transcription</keyword>
<dbReference type="CDD" id="cd00038">
    <property type="entry name" value="CAP_ED"/>
    <property type="match status" value="1"/>
</dbReference>
<dbReference type="PROSITE" id="PS51063">
    <property type="entry name" value="HTH_CRP_2"/>
    <property type="match status" value="1"/>
</dbReference>
<evidence type="ECO:0000313" key="7">
    <source>
        <dbReference type="Proteomes" id="UP000807825"/>
    </source>
</evidence>
<accession>A0A9D6V5M7</accession>
<dbReference type="GO" id="GO:0003677">
    <property type="term" value="F:DNA binding"/>
    <property type="evidence" value="ECO:0007669"/>
    <property type="project" value="UniProtKB-KW"/>
</dbReference>
<dbReference type="AlphaFoldDB" id="A0A9D6V5M7"/>
<protein>
    <submittedName>
        <fullName evidence="6">Crp/Fnr family transcriptional regulator</fullName>
    </submittedName>
</protein>
<dbReference type="Proteomes" id="UP000807825">
    <property type="component" value="Unassembled WGS sequence"/>
</dbReference>
<evidence type="ECO:0000256" key="2">
    <source>
        <dbReference type="ARBA" id="ARBA00023125"/>
    </source>
</evidence>
<dbReference type="Gene3D" id="1.10.10.10">
    <property type="entry name" value="Winged helix-like DNA-binding domain superfamily/Winged helix DNA-binding domain"/>
    <property type="match status" value="1"/>
</dbReference>
<dbReference type="SMART" id="SM00419">
    <property type="entry name" value="HTH_CRP"/>
    <property type="match status" value="1"/>
</dbReference>
<evidence type="ECO:0000313" key="6">
    <source>
        <dbReference type="EMBL" id="MBI5251959.1"/>
    </source>
</evidence>
<name>A0A9D6V5M7_9BACT</name>
<comment type="caution">
    <text evidence="6">The sequence shown here is derived from an EMBL/GenBank/DDBJ whole genome shotgun (WGS) entry which is preliminary data.</text>
</comment>
<dbReference type="GO" id="GO:0005829">
    <property type="term" value="C:cytosol"/>
    <property type="evidence" value="ECO:0007669"/>
    <property type="project" value="TreeGrafter"/>
</dbReference>
<feature type="domain" description="HTH crp-type" evidence="5">
    <location>
        <begin position="87"/>
        <end position="156"/>
    </location>
</feature>
<dbReference type="Pfam" id="PF13545">
    <property type="entry name" value="HTH_Crp_2"/>
    <property type="match status" value="1"/>
</dbReference>
<dbReference type="PANTHER" id="PTHR24567:SF74">
    <property type="entry name" value="HTH-TYPE TRANSCRIPTIONAL REGULATOR ARCR"/>
    <property type="match status" value="1"/>
</dbReference>
<organism evidence="6 7">
    <name type="scientific">Desulfomonile tiedjei</name>
    <dbReference type="NCBI Taxonomy" id="2358"/>
    <lineage>
        <taxon>Bacteria</taxon>
        <taxon>Pseudomonadati</taxon>
        <taxon>Thermodesulfobacteriota</taxon>
        <taxon>Desulfomonilia</taxon>
        <taxon>Desulfomonilales</taxon>
        <taxon>Desulfomonilaceae</taxon>
        <taxon>Desulfomonile</taxon>
    </lineage>
</organism>
<dbReference type="Gene3D" id="2.60.120.10">
    <property type="entry name" value="Jelly Rolls"/>
    <property type="match status" value="1"/>
</dbReference>
<proteinExistence type="predicted"/>
<dbReference type="SUPFAM" id="SSF51206">
    <property type="entry name" value="cAMP-binding domain-like"/>
    <property type="match status" value="1"/>
</dbReference>
<sequence length="168" mass="18637">FKISPEGKEQILHIFGPGEPFGEVPVFEGRPFPAHAVALEDSKYVFFPRSAFVGLIKNNPSLSLGMLAILSRRLRRFTMLVDDLSLKEVPGRLAAHLLYLSEQKHGSDDLELDMPKGQLAGLLGTIPETLSRIITRMAKQGFIESDGRLIKITDRQGLVELAEGTKRL</sequence>
<dbReference type="InterPro" id="IPR018490">
    <property type="entry name" value="cNMP-bd_dom_sf"/>
</dbReference>
<evidence type="ECO:0000256" key="3">
    <source>
        <dbReference type="ARBA" id="ARBA00023163"/>
    </source>
</evidence>
<dbReference type="EMBL" id="JACRDE010000546">
    <property type="protein sequence ID" value="MBI5251959.1"/>
    <property type="molecule type" value="Genomic_DNA"/>
</dbReference>
<dbReference type="PANTHER" id="PTHR24567">
    <property type="entry name" value="CRP FAMILY TRANSCRIPTIONAL REGULATORY PROTEIN"/>
    <property type="match status" value="1"/>
</dbReference>
<feature type="non-terminal residue" evidence="6">
    <location>
        <position position="1"/>
    </location>
</feature>
<dbReference type="SUPFAM" id="SSF46785">
    <property type="entry name" value="Winged helix' DNA-binding domain"/>
    <property type="match status" value="1"/>
</dbReference>
<evidence type="ECO:0000256" key="1">
    <source>
        <dbReference type="ARBA" id="ARBA00023015"/>
    </source>
</evidence>
<evidence type="ECO:0000259" key="4">
    <source>
        <dbReference type="PROSITE" id="PS50042"/>
    </source>
</evidence>